<feature type="region of interest" description="Disordered" evidence="1">
    <location>
        <begin position="347"/>
        <end position="385"/>
    </location>
</feature>
<dbReference type="Proteomes" id="UP000321155">
    <property type="component" value="Unassembled WGS sequence"/>
</dbReference>
<evidence type="ECO:0000313" key="3">
    <source>
        <dbReference type="Proteomes" id="UP000321155"/>
    </source>
</evidence>
<dbReference type="RefSeq" id="WP_373865613.1">
    <property type="nucleotide sequence ID" value="NZ_BJZR01000004.1"/>
</dbReference>
<evidence type="ECO:0000313" key="2">
    <source>
        <dbReference type="EMBL" id="GEO90978.1"/>
    </source>
</evidence>
<accession>A0ABQ0X0B9</accession>
<feature type="compositionally biased region" description="Basic and acidic residues" evidence="1">
    <location>
        <begin position="369"/>
        <end position="382"/>
    </location>
</feature>
<feature type="compositionally biased region" description="Basic and acidic residues" evidence="1">
    <location>
        <begin position="347"/>
        <end position="359"/>
    </location>
</feature>
<gene>
    <name evidence="2" type="ORF">KFL01_02840</name>
</gene>
<evidence type="ECO:0000256" key="1">
    <source>
        <dbReference type="SAM" id="MobiDB-lite"/>
    </source>
</evidence>
<keyword evidence="3" id="KW-1185">Reference proteome</keyword>
<reference evidence="2 3" key="1">
    <citation type="submission" date="2019-07" db="EMBL/GenBank/DDBJ databases">
        <title>Whole genome shotgun sequence of Kocuria flava NBRC 107626.</title>
        <authorList>
            <person name="Hosoyama A."/>
            <person name="Uohara A."/>
            <person name="Ohji S."/>
            <person name="Ichikawa N."/>
        </authorList>
    </citation>
    <scope>NUCLEOTIDE SEQUENCE [LARGE SCALE GENOMIC DNA]</scope>
    <source>
        <strain evidence="2 3">NBRC 107626</strain>
    </source>
</reference>
<protein>
    <submittedName>
        <fullName evidence="2">Uncharacterized protein</fullName>
    </submittedName>
</protein>
<dbReference type="EMBL" id="BJZR01000004">
    <property type="protein sequence ID" value="GEO90978.1"/>
    <property type="molecule type" value="Genomic_DNA"/>
</dbReference>
<comment type="caution">
    <text evidence="2">The sequence shown here is derived from an EMBL/GenBank/DDBJ whole genome shotgun (WGS) entry which is preliminary data.</text>
</comment>
<organism evidence="2 3">
    <name type="scientific">Kocuria flava</name>
    <dbReference type="NCBI Taxonomy" id="446860"/>
    <lineage>
        <taxon>Bacteria</taxon>
        <taxon>Bacillati</taxon>
        <taxon>Actinomycetota</taxon>
        <taxon>Actinomycetes</taxon>
        <taxon>Micrococcales</taxon>
        <taxon>Micrococcaceae</taxon>
        <taxon>Kocuria</taxon>
    </lineage>
</organism>
<sequence>MPTFHDPLADAAEASEALRGLAHASRVFEDPADTYRVFGDLVAGVRSLRQVLDQLATTHLDARDRAFDDDGSAAAGAASALAAADELHQAGTLLDQAYGRLDAAFSHSGRIAWHSEPVVDRDAQRERLAARLDGDPTSRTVRAGSLALAVWPDAPVGEHQRYAYRITDTTTGQAVEGRDLFAGAGAPVDPDRALRDLASFLSAAGEARQYALDQPGSSPEHEGLFPVWVSEAARTNTDALAELSERESTERVAGPAQVGRRWFNVAFLQGEEADAVLDLIDRDGTEAAIAHLSGYDYSEETTQAALENGYVYDDQPPTGSTDRTVQDGGYALTYNHALGHVGLYREFDTPPDPALHEAEQPPSAVVNEQSHHAPAPDRDASVARRAALGADRDWYAHPAGTAGQSGRGLSL</sequence>
<proteinExistence type="predicted"/>
<name>A0ABQ0X0B9_9MICC</name>